<evidence type="ECO:0000313" key="1">
    <source>
        <dbReference type="EMBL" id="PZC72044.1"/>
    </source>
</evidence>
<reference evidence="1 2" key="1">
    <citation type="journal article" date="2017" name="BMC Biol.">
        <title>Genomic innovations, transcriptional plasticity and gene loss underlying the evolution and divergence of two highly polyphagous and invasive Helicoverpa pest species.</title>
        <authorList>
            <person name="Pearce S.L."/>
            <person name="Clarke D.F."/>
            <person name="East P.D."/>
            <person name="Elfekih S."/>
            <person name="Gordon K.H."/>
            <person name="Jermiin L.S."/>
            <person name="McGaughran A."/>
            <person name="Oakeshott J.G."/>
            <person name="Papanikolaou A."/>
            <person name="Perera O.P."/>
            <person name="Rane R.V."/>
            <person name="Richards S."/>
            <person name="Tay W.T."/>
            <person name="Walsh T.K."/>
            <person name="Anderson A."/>
            <person name="Anderson C.J."/>
            <person name="Asgari S."/>
            <person name="Board P.G."/>
            <person name="Bretschneider A."/>
            <person name="Campbell P.M."/>
            <person name="Chertemps T."/>
            <person name="Christeller J.T."/>
            <person name="Coppin C.W."/>
            <person name="Downes S.J."/>
            <person name="Duan G."/>
            <person name="Farnsworth C.A."/>
            <person name="Good R.T."/>
            <person name="Han L.B."/>
            <person name="Han Y.C."/>
            <person name="Hatje K."/>
            <person name="Horne I."/>
            <person name="Huang Y.P."/>
            <person name="Hughes D.S."/>
            <person name="Jacquin-Joly E."/>
            <person name="James W."/>
            <person name="Jhangiani S."/>
            <person name="Kollmar M."/>
            <person name="Kuwar S.S."/>
            <person name="Li S."/>
            <person name="Liu N.Y."/>
            <person name="Maibeche M.T."/>
            <person name="Miller J.R."/>
            <person name="Montagne N."/>
            <person name="Perry T."/>
            <person name="Qu J."/>
            <person name="Song S.V."/>
            <person name="Sutton G.G."/>
            <person name="Vogel H."/>
            <person name="Walenz B.P."/>
            <person name="Xu W."/>
            <person name="Zhang H.J."/>
            <person name="Zou Z."/>
            <person name="Batterham P."/>
            <person name="Edwards O.R."/>
            <person name="Feyereisen R."/>
            <person name="Gibbs R.A."/>
            <person name="Heckel D.G."/>
            <person name="McGrath A."/>
            <person name="Robin C."/>
            <person name="Scherer S.E."/>
            <person name="Worley K.C."/>
            <person name="Wu Y.D."/>
        </authorList>
    </citation>
    <scope>NUCLEOTIDE SEQUENCE [LARGE SCALE GENOMIC DNA]</scope>
    <source>
        <strain evidence="1">Harm_GR_Male_#8</strain>
        <tissue evidence="1">Whole organism</tissue>
    </source>
</reference>
<keyword evidence="2" id="KW-1185">Reference proteome</keyword>
<protein>
    <submittedName>
        <fullName evidence="1">Uncharacterized protein</fullName>
    </submittedName>
</protein>
<name>A0A2W1BE78_HELAM</name>
<accession>A0A2W1BE78</accession>
<evidence type="ECO:0000313" key="2">
    <source>
        <dbReference type="Proteomes" id="UP000249218"/>
    </source>
</evidence>
<dbReference type="AlphaFoldDB" id="A0A2W1BE78"/>
<dbReference type="EMBL" id="KZ150226">
    <property type="protein sequence ID" value="PZC72044.1"/>
    <property type="molecule type" value="Genomic_DNA"/>
</dbReference>
<proteinExistence type="predicted"/>
<dbReference type="Proteomes" id="UP000249218">
    <property type="component" value="Unassembled WGS sequence"/>
</dbReference>
<gene>
    <name evidence="1" type="primary">HaOG211969</name>
    <name evidence="1" type="ORF">B5X24_HaOG211969</name>
</gene>
<organism evidence="1 2">
    <name type="scientific">Helicoverpa armigera</name>
    <name type="common">Cotton bollworm</name>
    <name type="synonym">Heliothis armigera</name>
    <dbReference type="NCBI Taxonomy" id="29058"/>
    <lineage>
        <taxon>Eukaryota</taxon>
        <taxon>Metazoa</taxon>
        <taxon>Ecdysozoa</taxon>
        <taxon>Arthropoda</taxon>
        <taxon>Hexapoda</taxon>
        <taxon>Insecta</taxon>
        <taxon>Pterygota</taxon>
        <taxon>Neoptera</taxon>
        <taxon>Endopterygota</taxon>
        <taxon>Lepidoptera</taxon>
        <taxon>Glossata</taxon>
        <taxon>Ditrysia</taxon>
        <taxon>Noctuoidea</taxon>
        <taxon>Noctuidae</taxon>
        <taxon>Heliothinae</taxon>
        <taxon>Helicoverpa</taxon>
    </lineage>
</organism>
<sequence length="1005" mass="116007">MAGRKSTIPLGNIKVVVRIHKDSFVKSVPPVSHEVYDCIQKQLAELFNYDMKKPAIQLSIKRHYNFFFGDSENIPTGNHYFDDSDENFFDIIDESGEVQVKFLMDYHEYRNIEPTNHKLLKNNWTNELQDQIWAKTNFQCTFAFKSNYVPSNLKLNNIKCDGKCTQCGANILVTIDPVTSNFIDVTCLISRYKRDFVHDSTIKNKLNPVKKQKLAVMLKHNRALAVRAMMADKIIGKNELSEPPTFPKLSTLRRIRHEVRRALQFDKNTILSIYAMSQNPPFDSFVQKFSLVPFFLYFWTQEQGKYYDEVLKNTHIVLSIDATGSIFQVIAPPNVNDNLRTKGPKHTFLYAVVAYTANTSIPLCYMASQSHTTETIATWLSTWARNRNTPNEIISDDSSALLGAICRSFLNTDTNKYLAQCFSILEGEHNSIPACYIRLDKSHFFKKLYKQSCFEKATEKCKNFYINCIKKIHLLKSYDEVKSVIKDIVTVSLHEYITLDLDEQSCKKYDQAVARLANISGYKDDIQDLDNFNDDESLSSVLPDENNDTNNAGKNPLIEHYDNILETEKLYLMLFDPNEHKNEYYLPEINDTLKRLLRKLPMWSGVMDKYFRNVRNVGSSSNVENHFKDIKTIYFNTKQERIRLDEFLIQHYTYINGMVKLNKAKYSETSTKIIKNKNENMTLNQVKQTKIIGDFEEQSIFQDYPVEIENWRGLVIPNTKTISSKSLYILQNGNVSISKDIKNVVTNTCAFDAVAQAFAVAYTDRISFRNFIDPLINKDSFTRFFIKLSNTKKNCKTLYAKRDILLNPLFNGDGDTLNARECQIIDCACNVTKIIEDICLPYFSGNRKKCCSNKECLVSINKSNFKCKYLPLNIDIIKYKGIAKLQESVESAMRSDNPPVCDFCGIGTVDFKYDLNDLIIFELHDLYINLEDIPRNIELNNKLFLILAIIEYVPPLQMPGIGHYKAHCLRPPYTNKSFQCYDDLCSKIQNSSKNIMPHAIIYTTE</sequence>